<evidence type="ECO:0000256" key="1">
    <source>
        <dbReference type="SAM" id="Coils"/>
    </source>
</evidence>
<comment type="caution">
    <text evidence="3">The sequence shown here is derived from an EMBL/GenBank/DDBJ whole genome shotgun (WGS) entry which is preliminary data.</text>
</comment>
<name>A0ABT7S3M9_9CELL</name>
<proteinExistence type="predicted"/>
<gene>
    <name evidence="3" type="ORF">QRT05_02665</name>
</gene>
<dbReference type="EMBL" id="JAUCGR010000001">
    <property type="protein sequence ID" value="MDM7830223.1"/>
    <property type="molecule type" value="Genomic_DNA"/>
</dbReference>
<keyword evidence="4" id="KW-1185">Reference proteome</keyword>
<accession>A0ABT7S3M9</accession>
<feature type="region of interest" description="Disordered" evidence="2">
    <location>
        <begin position="287"/>
        <end position="315"/>
    </location>
</feature>
<organism evidence="3 4">
    <name type="scientific">Cellulomonas edaphi</name>
    <dbReference type="NCBI Taxonomy" id="3053468"/>
    <lineage>
        <taxon>Bacteria</taxon>
        <taxon>Bacillati</taxon>
        <taxon>Actinomycetota</taxon>
        <taxon>Actinomycetes</taxon>
        <taxon>Micrococcales</taxon>
        <taxon>Cellulomonadaceae</taxon>
        <taxon>Cellulomonas</taxon>
    </lineage>
</organism>
<dbReference type="RefSeq" id="WP_289445018.1">
    <property type="nucleotide sequence ID" value="NZ_JAUCGR010000001.1"/>
</dbReference>
<reference evidence="3 4" key="1">
    <citation type="submission" date="2023-06" db="EMBL/GenBank/DDBJ databases">
        <title>Cellulomonas sp. MW9 Whole genome sequence.</title>
        <authorList>
            <person name="Park S."/>
        </authorList>
    </citation>
    <scope>NUCLEOTIDE SEQUENCE [LARGE SCALE GENOMIC DNA]</scope>
    <source>
        <strain evidence="3 4">MW9</strain>
    </source>
</reference>
<keyword evidence="1" id="KW-0175">Coiled coil</keyword>
<evidence type="ECO:0000256" key="2">
    <source>
        <dbReference type="SAM" id="MobiDB-lite"/>
    </source>
</evidence>
<evidence type="ECO:0000313" key="4">
    <source>
        <dbReference type="Proteomes" id="UP001321453"/>
    </source>
</evidence>
<evidence type="ECO:0000313" key="3">
    <source>
        <dbReference type="EMBL" id="MDM7830223.1"/>
    </source>
</evidence>
<sequence>MTTSWFPLDGDPVAVRRASQRYSDVADTIAVAARRLREIAARRRDVAESVEAASRKASDVAERIDRARGRYANAGRALGAYAVRLDAAQGAASAAVRAGRSADVDARDADARAAAARAALEAAPPDEVPARTRELAAAADDQQEARRRVEAARSDLERAAAARDAAARTAAEQIRASLHDGLGDGWWQDWGKTVLTTVAAVADVVANVCGILALIGCWVPGLGELFALAAFLAAAVKLVADIALASADDDVTWGDVVWDAAGLIPGGVGKGVGTMARTTTKVAAGTARREAGRLAARPPHLRPPGVPRTGSSQDVLRGLVGEPPELLSRAGAIEAMTAASGRKAFRDAFDPRVELRAIRDGREIRGSKTLREWWADSKGATFAVRMLGDPELAKDIEAVRSISPTLLAVSPETAAAVRASHTWRRTAAGAYALTSTDAVVGPQDLADWAFGPDDYAPGALHALQSLGNIHGDGDARRVLHLPAVGP</sequence>
<feature type="coiled-coil region" evidence="1">
    <location>
        <begin position="135"/>
        <end position="162"/>
    </location>
</feature>
<protein>
    <submittedName>
        <fullName evidence="3">Uncharacterized protein</fullName>
    </submittedName>
</protein>
<dbReference type="Proteomes" id="UP001321453">
    <property type="component" value="Unassembled WGS sequence"/>
</dbReference>